<evidence type="ECO:0000313" key="2">
    <source>
        <dbReference type="EMBL" id="TGY93925.1"/>
    </source>
</evidence>
<name>A0A4S2HD04_9PROT</name>
<dbReference type="OrthoDB" id="7476630at2"/>
<accession>A0A4S2HD04</accession>
<dbReference type="Pfam" id="PF20057">
    <property type="entry name" value="DUF6456"/>
    <property type="match status" value="1"/>
</dbReference>
<dbReference type="RefSeq" id="WP_135943120.1">
    <property type="nucleotide sequence ID" value="NZ_BMEI01000001.1"/>
</dbReference>
<comment type="caution">
    <text evidence="2">The sequence shown here is derived from an EMBL/GenBank/DDBJ whole genome shotgun (WGS) entry which is preliminary data.</text>
</comment>
<feature type="domain" description="DUF6456" evidence="1">
    <location>
        <begin position="111"/>
        <end position="246"/>
    </location>
</feature>
<protein>
    <recommendedName>
        <fullName evidence="1">DUF6456 domain-containing protein</fullName>
    </recommendedName>
</protein>
<reference evidence="2 3" key="1">
    <citation type="journal article" date="2013" name="Int. J. Syst. Evol. Microbiol.">
        <title>Marinicauda pacifica gen. nov., sp. nov., a prosthecate alphaproteobacterium of the family Hyphomonadaceae isolated from deep seawater.</title>
        <authorList>
            <person name="Zhang X.Y."/>
            <person name="Li G.W."/>
            <person name="Wang C.S."/>
            <person name="Zhang Y.J."/>
            <person name="Xu X.W."/>
            <person name="Li H."/>
            <person name="Liu A."/>
            <person name="Liu C."/>
            <person name="Xie B.B."/>
            <person name="Qin Q.L."/>
            <person name="Xu Z."/>
            <person name="Chen X.L."/>
            <person name="Zhou B.C."/>
            <person name="Zhang Y.Z."/>
        </authorList>
    </citation>
    <scope>NUCLEOTIDE SEQUENCE [LARGE SCALE GENOMIC DNA]</scope>
    <source>
        <strain evidence="2 3">P-1 km-3</strain>
    </source>
</reference>
<evidence type="ECO:0000313" key="3">
    <source>
        <dbReference type="Proteomes" id="UP000305451"/>
    </source>
</evidence>
<proteinExistence type="predicted"/>
<keyword evidence="3" id="KW-1185">Reference proteome</keyword>
<organism evidence="2 3">
    <name type="scientific">Marinicauda pacifica</name>
    <dbReference type="NCBI Taxonomy" id="1133559"/>
    <lineage>
        <taxon>Bacteria</taxon>
        <taxon>Pseudomonadati</taxon>
        <taxon>Pseudomonadota</taxon>
        <taxon>Alphaproteobacteria</taxon>
        <taxon>Maricaulales</taxon>
        <taxon>Maricaulaceae</taxon>
        <taxon>Marinicauda</taxon>
    </lineage>
</organism>
<evidence type="ECO:0000259" key="1">
    <source>
        <dbReference type="Pfam" id="PF20057"/>
    </source>
</evidence>
<gene>
    <name evidence="2" type="ORF">E5162_01160</name>
</gene>
<dbReference type="EMBL" id="SRXV01000001">
    <property type="protein sequence ID" value="TGY93925.1"/>
    <property type="molecule type" value="Genomic_DNA"/>
</dbReference>
<dbReference type="InterPro" id="IPR045599">
    <property type="entry name" value="DUF6456"/>
</dbReference>
<dbReference type="Proteomes" id="UP000305451">
    <property type="component" value="Unassembled WGS sequence"/>
</dbReference>
<sequence length="258" mass="27529">MSAPAWMVRLARPGRVLAPLAGGRTGYGVYAAADRRRRPSAIATVREMAQALSGGQIEEAGEEVYRLSAAGHSALRRFEAPCPEVDAFAQQHRHLSTRSVIDAQGRIKEVTVNLSESPLARYARATTPGSAPLLSAGQVMAGERLRADYHRSAMGSPAGSDWTRLPGGGTRGFRCDPADAPVSRIDARRRVMDALAAVGPGFDRLLVSVLLRETGMQAAERTLEWPDRSGAPALKLALDRLAVHYGILAPAAAANPFE</sequence>
<dbReference type="AlphaFoldDB" id="A0A4S2HD04"/>